<feature type="region of interest" description="Disordered" evidence="9">
    <location>
        <begin position="1"/>
        <end position="21"/>
    </location>
</feature>
<dbReference type="Proteomes" id="UP001302812">
    <property type="component" value="Unassembled WGS sequence"/>
</dbReference>
<dbReference type="GO" id="GO:0005524">
    <property type="term" value="F:ATP binding"/>
    <property type="evidence" value="ECO:0007669"/>
    <property type="project" value="UniProtKB-KW"/>
</dbReference>
<dbReference type="GO" id="GO:0004674">
    <property type="term" value="F:protein serine/threonine kinase activity"/>
    <property type="evidence" value="ECO:0007669"/>
    <property type="project" value="UniProtKB-KW"/>
</dbReference>
<evidence type="ECO:0000256" key="2">
    <source>
        <dbReference type="ARBA" id="ARBA00022527"/>
    </source>
</evidence>
<keyword evidence="6" id="KW-0067">ATP-binding</keyword>
<dbReference type="InterPro" id="IPR051334">
    <property type="entry name" value="SRPK"/>
</dbReference>
<dbReference type="PROSITE" id="PS50011">
    <property type="entry name" value="PROTEIN_KINASE_DOM"/>
    <property type="match status" value="1"/>
</dbReference>
<reference evidence="11" key="1">
    <citation type="journal article" date="2023" name="Mol. Phylogenet. Evol.">
        <title>Genome-scale phylogeny and comparative genomics of the fungal order Sordariales.</title>
        <authorList>
            <person name="Hensen N."/>
            <person name="Bonometti L."/>
            <person name="Westerberg I."/>
            <person name="Brannstrom I.O."/>
            <person name="Guillou S."/>
            <person name="Cros-Aarteil S."/>
            <person name="Calhoun S."/>
            <person name="Haridas S."/>
            <person name="Kuo A."/>
            <person name="Mondo S."/>
            <person name="Pangilinan J."/>
            <person name="Riley R."/>
            <person name="LaButti K."/>
            <person name="Andreopoulos B."/>
            <person name="Lipzen A."/>
            <person name="Chen C."/>
            <person name="Yan M."/>
            <person name="Daum C."/>
            <person name="Ng V."/>
            <person name="Clum A."/>
            <person name="Steindorff A."/>
            <person name="Ohm R.A."/>
            <person name="Martin F."/>
            <person name="Silar P."/>
            <person name="Natvig D.O."/>
            <person name="Lalanne C."/>
            <person name="Gautier V."/>
            <person name="Ament-Velasquez S.L."/>
            <person name="Kruys A."/>
            <person name="Hutchinson M.I."/>
            <person name="Powell A.J."/>
            <person name="Barry K."/>
            <person name="Miller A.N."/>
            <person name="Grigoriev I.V."/>
            <person name="Debuchy R."/>
            <person name="Gladieux P."/>
            <person name="Hiltunen Thoren M."/>
            <person name="Johannesson H."/>
        </authorList>
    </citation>
    <scope>NUCLEOTIDE SEQUENCE</scope>
    <source>
        <strain evidence="11">CBS 508.74</strain>
    </source>
</reference>
<feature type="domain" description="Protein kinase" evidence="10">
    <location>
        <begin position="66"/>
        <end position="417"/>
    </location>
</feature>
<dbReference type="SMART" id="SM00220">
    <property type="entry name" value="S_TKc"/>
    <property type="match status" value="1"/>
</dbReference>
<dbReference type="Gene3D" id="3.30.200.20">
    <property type="entry name" value="Phosphorylase Kinase, domain 1"/>
    <property type="match status" value="1"/>
</dbReference>
<dbReference type="EC" id="2.7.11.1" evidence="1"/>
<dbReference type="GO" id="GO:0000245">
    <property type="term" value="P:spliceosomal complex assembly"/>
    <property type="evidence" value="ECO:0007669"/>
    <property type="project" value="TreeGrafter"/>
</dbReference>
<organism evidence="11 12">
    <name type="scientific">Canariomyces notabilis</name>
    <dbReference type="NCBI Taxonomy" id="2074819"/>
    <lineage>
        <taxon>Eukaryota</taxon>
        <taxon>Fungi</taxon>
        <taxon>Dikarya</taxon>
        <taxon>Ascomycota</taxon>
        <taxon>Pezizomycotina</taxon>
        <taxon>Sordariomycetes</taxon>
        <taxon>Sordariomycetidae</taxon>
        <taxon>Sordariales</taxon>
        <taxon>Chaetomiaceae</taxon>
        <taxon>Canariomyces</taxon>
    </lineage>
</organism>
<proteinExistence type="predicted"/>
<evidence type="ECO:0000256" key="8">
    <source>
        <dbReference type="ARBA" id="ARBA00048679"/>
    </source>
</evidence>
<dbReference type="EMBL" id="MU853341">
    <property type="protein sequence ID" value="KAK4112740.1"/>
    <property type="molecule type" value="Genomic_DNA"/>
</dbReference>
<keyword evidence="12" id="KW-1185">Reference proteome</keyword>
<keyword evidence="4" id="KW-0547">Nucleotide-binding</keyword>
<comment type="catalytic activity">
    <reaction evidence="8">
        <text>L-seryl-[protein] + ATP = O-phospho-L-seryl-[protein] + ADP + H(+)</text>
        <dbReference type="Rhea" id="RHEA:17989"/>
        <dbReference type="Rhea" id="RHEA-COMP:9863"/>
        <dbReference type="Rhea" id="RHEA-COMP:11604"/>
        <dbReference type="ChEBI" id="CHEBI:15378"/>
        <dbReference type="ChEBI" id="CHEBI:29999"/>
        <dbReference type="ChEBI" id="CHEBI:30616"/>
        <dbReference type="ChEBI" id="CHEBI:83421"/>
        <dbReference type="ChEBI" id="CHEBI:456216"/>
        <dbReference type="EC" id="2.7.11.1"/>
    </reaction>
</comment>
<evidence type="ECO:0000256" key="4">
    <source>
        <dbReference type="ARBA" id="ARBA00022741"/>
    </source>
</evidence>
<evidence type="ECO:0000256" key="6">
    <source>
        <dbReference type="ARBA" id="ARBA00022840"/>
    </source>
</evidence>
<evidence type="ECO:0000256" key="7">
    <source>
        <dbReference type="ARBA" id="ARBA00047899"/>
    </source>
</evidence>
<comment type="caution">
    <text evidence="11">The sequence shown here is derived from an EMBL/GenBank/DDBJ whole genome shotgun (WGS) entry which is preliminary data.</text>
</comment>
<keyword evidence="5 11" id="KW-0418">Kinase</keyword>
<comment type="catalytic activity">
    <reaction evidence="7">
        <text>L-threonyl-[protein] + ATP = O-phospho-L-threonyl-[protein] + ADP + H(+)</text>
        <dbReference type="Rhea" id="RHEA:46608"/>
        <dbReference type="Rhea" id="RHEA-COMP:11060"/>
        <dbReference type="Rhea" id="RHEA-COMP:11605"/>
        <dbReference type="ChEBI" id="CHEBI:15378"/>
        <dbReference type="ChEBI" id="CHEBI:30013"/>
        <dbReference type="ChEBI" id="CHEBI:30616"/>
        <dbReference type="ChEBI" id="CHEBI:61977"/>
        <dbReference type="ChEBI" id="CHEBI:456216"/>
        <dbReference type="EC" id="2.7.11.1"/>
    </reaction>
</comment>
<dbReference type="PANTHER" id="PTHR47634">
    <property type="entry name" value="PROTEIN KINASE DOMAIN-CONTAINING PROTEIN-RELATED"/>
    <property type="match status" value="1"/>
</dbReference>
<evidence type="ECO:0000313" key="12">
    <source>
        <dbReference type="Proteomes" id="UP001302812"/>
    </source>
</evidence>
<gene>
    <name evidence="11" type="ORF">N656DRAFT_789390</name>
</gene>
<evidence type="ECO:0000259" key="10">
    <source>
        <dbReference type="PROSITE" id="PS50011"/>
    </source>
</evidence>
<dbReference type="Pfam" id="PF00069">
    <property type="entry name" value="Pkinase"/>
    <property type="match status" value="1"/>
</dbReference>
<dbReference type="AlphaFoldDB" id="A0AAN6TEA6"/>
<evidence type="ECO:0000256" key="5">
    <source>
        <dbReference type="ARBA" id="ARBA00022777"/>
    </source>
</evidence>
<evidence type="ECO:0000256" key="3">
    <source>
        <dbReference type="ARBA" id="ARBA00022679"/>
    </source>
</evidence>
<evidence type="ECO:0000313" key="11">
    <source>
        <dbReference type="EMBL" id="KAK4112740.1"/>
    </source>
</evidence>
<dbReference type="InterPro" id="IPR011009">
    <property type="entry name" value="Kinase-like_dom_sf"/>
</dbReference>
<evidence type="ECO:0000256" key="9">
    <source>
        <dbReference type="SAM" id="MobiDB-lite"/>
    </source>
</evidence>
<sequence length="421" mass="47956">METTDTDTSKTTPQNTASPRDVACLSPAALPTTRATDATDVEEGRAAYGPGGFHPVYVGDVFSEKYQVLSKIGYGVHSTMWLVKDLSKPEDDPQRFRALKVLSAMCYGTDKPIFEREILRHLGDGNRGLAGRRYICHLVDDFEHQGPNGTHVCLVFEIMGETLRSFGAWLKDDMIPYSIMRRFAIQLILALDYAHEEKVIHTDIQPANIFVSSASELPKQDRSEEQYTPIPSYPLRAYYFSGDDWKNFHEFDIALGDWGVASWADKHLCEVIQPVALRAPEVLIRAPWDAKTDWWNLGAVIYEVYRCFRMFDGRCPPDGHYELKQHLAEIVDIFGPFPKALLEKGDPVLVKEMFDDEGKVREPIPVPLDRPALSSEDCMPGLSEEHRNRFDIFLRLMMSLNPDERPTPEELLRHPWLDALK</sequence>
<dbReference type="InterPro" id="IPR000719">
    <property type="entry name" value="Prot_kinase_dom"/>
</dbReference>
<keyword evidence="2" id="KW-0723">Serine/threonine-protein kinase</keyword>
<dbReference type="GO" id="GO:0050684">
    <property type="term" value="P:regulation of mRNA processing"/>
    <property type="evidence" value="ECO:0007669"/>
    <property type="project" value="TreeGrafter"/>
</dbReference>
<reference evidence="11" key="2">
    <citation type="submission" date="2023-05" db="EMBL/GenBank/DDBJ databases">
        <authorList>
            <consortium name="Lawrence Berkeley National Laboratory"/>
            <person name="Steindorff A."/>
            <person name="Hensen N."/>
            <person name="Bonometti L."/>
            <person name="Westerberg I."/>
            <person name="Brannstrom I.O."/>
            <person name="Guillou S."/>
            <person name="Cros-Aarteil S."/>
            <person name="Calhoun S."/>
            <person name="Haridas S."/>
            <person name="Kuo A."/>
            <person name="Mondo S."/>
            <person name="Pangilinan J."/>
            <person name="Riley R."/>
            <person name="Labutti K."/>
            <person name="Andreopoulos B."/>
            <person name="Lipzen A."/>
            <person name="Chen C."/>
            <person name="Yanf M."/>
            <person name="Daum C."/>
            <person name="Ng V."/>
            <person name="Clum A."/>
            <person name="Ohm R."/>
            <person name="Martin F."/>
            <person name="Silar P."/>
            <person name="Natvig D."/>
            <person name="Lalanne C."/>
            <person name="Gautier V."/>
            <person name="Ament-Velasquez S.L."/>
            <person name="Kruys A."/>
            <person name="Hutchinson M.I."/>
            <person name="Powell A.J."/>
            <person name="Barry K."/>
            <person name="Miller A.N."/>
            <person name="Grigoriev I.V."/>
            <person name="Debuchy R."/>
            <person name="Gladieux P."/>
            <person name="Thoren M.H."/>
            <person name="Johannesson H."/>
        </authorList>
    </citation>
    <scope>NUCLEOTIDE SEQUENCE</scope>
    <source>
        <strain evidence="11">CBS 508.74</strain>
    </source>
</reference>
<dbReference type="PANTHER" id="PTHR47634:SF9">
    <property type="entry name" value="PROTEIN KINASE DOMAIN-CONTAINING PROTEIN-RELATED"/>
    <property type="match status" value="1"/>
</dbReference>
<evidence type="ECO:0000256" key="1">
    <source>
        <dbReference type="ARBA" id="ARBA00012513"/>
    </source>
</evidence>
<keyword evidence="3" id="KW-0808">Transferase</keyword>
<dbReference type="RefSeq" id="XP_064670310.1">
    <property type="nucleotide sequence ID" value="XM_064816784.1"/>
</dbReference>
<dbReference type="Gene3D" id="1.10.510.10">
    <property type="entry name" value="Transferase(Phosphotransferase) domain 1"/>
    <property type="match status" value="1"/>
</dbReference>
<name>A0AAN6TEA6_9PEZI</name>
<dbReference type="GeneID" id="89940909"/>
<accession>A0AAN6TEA6</accession>
<dbReference type="SUPFAM" id="SSF56112">
    <property type="entry name" value="Protein kinase-like (PK-like)"/>
    <property type="match status" value="1"/>
</dbReference>
<protein>
    <recommendedName>
        <fullName evidence="1">non-specific serine/threonine protein kinase</fullName>
        <ecNumber evidence="1">2.7.11.1</ecNumber>
    </recommendedName>
</protein>